<name>A0A482XQF2_LAOST</name>
<protein>
    <recommendedName>
        <fullName evidence="3">SCP domain-containing protein</fullName>
    </recommendedName>
</protein>
<dbReference type="Pfam" id="PF00188">
    <property type="entry name" value="CAP"/>
    <property type="match status" value="1"/>
</dbReference>
<feature type="domain" description="SCP" evidence="3">
    <location>
        <begin position="424"/>
        <end position="583"/>
    </location>
</feature>
<organism evidence="4 5">
    <name type="scientific">Laodelphax striatellus</name>
    <name type="common">Small brown planthopper</name>
    <name type="synonym">Delphax striatella</name>
    <dbReference type="NCBI Taxonomy" id="195883"/>
    <lineage>
        <taxon>Eukaryota</taxon>
        <taxon>Metazoa</taxon>
        <taxon>Ecdysozoa</taxon>
        <taxon>Arthropoda</taxon>
        <taxon>Hexapoda</taxon>
        <taxon>Insecta</taxon>
        <taxon>Pterygota</taxon>
        <taxon>Neoptera</taxon>
        <taxon>Paraneoptera</taxon>
        <taxon>Hemiptera</taxon>
        <taxon>Auchenorrhyncha</taxon>
        <taxon>Fulgoroidea</taxon>
        <taxon>Delphacidae</taxon>
        <taxon>Criomorphinae</taxon>
        <taxon>Laodelphax</taxon>
    </lineage>
</organism>
<dbReference type="PROSITE" id="PS01009">
    <property type="entry name" value="CRISP_1"/>
    <property type="match status" value="1"/>
</dbReference>
<comment type="caution">
    <text evidence="4">The sequence shown here is derived from an EMBL/GenBank/DDBJ whole genome shotgun (WGS) entry which is preliminary data.</text>
</comment>
<dbReference type="GO" id="GO:0005576">
    <property type="term" value="C:extracellular region"/>
    <property type="evidence" value="ECO:0007669"/>
    <property type="project" value="UniProtKB-SubCell"/>
</dbReference>
<keyword evidence="1" id="KW-1133">Transmembrane helix</keyword>
<dbReference type="PRINTS" id="PR00837">
    <property type="entry name" value="V5TPXLIKE"/>
</dbReference>
<feature type="transmembrane region" description="Helical" evidence="1">
    <location>
        <begin position="296"/>
        <end position="317"/>
    </location>
</feature>
<dbReference type="CDD" id="cd05380">
    <property type="entry name" value="CAP_euk"/>
    <property type="match status" value="1"/>
</dbReference>
<dbReference type="STRING" id="195883.A0A482XQF2"/>
<dbReference type="InterPro" id="IPR018244">
    <property type="entry name" value="Allrgn_V5/Tpx1_CS"/>
</dbReference>
<dbReference type="InParanoid" id="A0A482XQF2"/>
<gene>
    <name evidence="4" type="ORF">LSTR_LSTR007542</name>
</gene>
<dbReference type="OrthoDB" id="6604040at2759"/>
<dbReference type="PRINTS" id="PR00838">
    <property type="entry name" value="V5ALLERGEN"/>
</dbReference>
<evidence type="ECO:0000313" key="5">
    <source>
        <dbReference type="Proteomes" id="UP000291343"/>
    </source>
</evidence>
<feature type="signal peptide" evidence="2">
    <location>
        <begin position="1"/>
        <end position="16"/>
    </location>
</feature>
<sequence>MLCLLMSILFLQQVWAIKGEECTNDTPKSNMLKLKKYLLCNYDREIRPVLHNSNQTTVEISLYPISIYLNEQSHTMSLTCWLVIKWYDEFLKWDPSNFEGLNDFTTDTTSIWFPDLSVVNMKSSMHYYYPPGVAVVSPNGEVYTESFPYYQSTCELDMTNWPYDVQTCSLLLASRSFVMKELDLTLRNETEKYLDLVVPGDYWEIITVSTMRNEHGYKFHSLVTLKFKFELKRRTHVKHVAVLAPGLVLPIMVLTTFWLDLASSSRLNIAVLANICHLVHLSSLTSQTTGAKLPSIVVYTLYCLVLSVANMILIVTFKFMSDLTINTYYQQRITRWISCNKYAQHIMLINTQKDRNLDESEDESSLVVINTAELNVSRRLLKHVMGFKIRIDSCLVAILIGMTMIIVCRACENGRLYDNTVTRNDIANIVNTHNNLRQTVALGRLRNQPPAQNMQKMTWDSQLAQRAQYWANRCVYKHDSNRGNNVGQNIGITYFSGPEHANRQHNFTEVIYRWFAEHVHYRYKKLQSGDSSNPSTQTGHYTQVVWANTNRVGCGFAFYYQTQKRQDQIFYVCNYAPSGNFLGEYPYISGNPNCGAHGLSNSNINGLCQK</sequence>
<keyword evidence="2" id="KW-0732">Signal</keyword>
<dbReference type="PROSITE" id="PS01010">
    <property type="entry name" value="CRISP_2"/>
    <property type="match status" value="1"/>
</dbReference>
<dbReference type="CDD" id="cd18989">
    <property type="entry name" value="LGIC_ECD_cation"/>
    <property type="match status" value="1"/>
</dbReference>
<dbReference type="InterPro" id="IPR006202">
    <property type="entry name" value="Neur_chan_lig-bd"/>
</dbReference>
<dbReference type="SMART" id="SM00198">
    <property type="entry name" value="SCP"/>
    <property type="match status" value="1"/>
</dbReference>
<dbReference type="SMR" id="A0A482XQF2"/>
<dbReference type="AlphaFoldDB" id="A0A482XQF2"/>
<dbReference type="FunFam" id="2.70.170.10:FF:000028">
    <property type="entry name" value="AcetylCholine Receptor"/>
    <property type="match status" value="1"/>
</dbReference>
<evidence type="ECO:0000256" key="1">
    <source>
        <dbReference type="SAM" id="Phobius"/>
    </source>
</evidence>
<feature type="chain" id="PRO_5019796976" description="SCP domain-containing protein" evidence="2">
    <location>
        <begin position="17"/>
        <end position="610"/>
    </location>
</feature>
<dbReference type="GO" id="GO:0005230">
    <property type="term" value="F:extracellular ligand-gated monoatomic ion channel activity"/>
    <property type="evidence" value="ECO:0007669"/>
    <property type="project" value="InterPro"/>
</dbReference>
<keyword evidence="1" id="KW-0472">Membrane</keyword>
<dbReference type="InterPro" id="IPR002413">
    <property type="entry name" value="V5_allergen-like"/>
</dbReference>
<dbReference type="Proteomes" id="UP000291343">
    <property type="component" value="Unassembled WGS sequence"/>
</dbReference>
<keyword evidence="1" id="KW-0812">Transmembrane</keyword>
<dbReference type="PANTHER" id="PTHR10334">
    <property type="entry name" value="CYSTEINE-RICH SECRETORY PROTEIN-RELATED"/>
    <property type="match status" value="1"/>
</dbReference>
<dbReference type="InterPro" id="IPR035940">
    <property type="entry name" value="CAP_sf"/>
</dbReference>
<evidence type="ECO:0000256" key="2">
    <source>
        <dbReference type="SAM" id="SignalP"/>
    </source>
</evidence>
<accession>A0A482XQF2</accession>
<dbReference type="SUPFAM" id="SSF55797">
    <property type="entry name" value="PR-1-like"/>
    <property type="match status" value="1"/>
</dbReference>
<dbReference type="Gene3D" id="2.70.170.10">
    <property type="entry name" value="Neurotransmitter-gated ion-channel ligand-binding domain"/>
    <property type="match status" value="1"/>
</dbReference>
<evidence type="ECO:0000259" key="3">
    <source>
        <dbReference type="SMART" id="SM00198"/>
    </source>
</evidence>
<dbReference type="InterPro" id="IPR001283">
    <property type="entry name" value="CRISP-related"/>
</dbReference>
<evidence type="ECO:0000313" key="4">
    <source>
        <dbReference type="EMBL" id="RZF48375.1"/>
    </source>
</evidence>
<keyword evidence="5" id="KW-1185">Reference proteome</keyword>
<dbReference type="EMBL" id="QKKF02002514">
    <property type="protein sequence ID" value="RZF48375.1"/>
    <property type="molecule type" value="Genomic_DNA"/>
</dbReference>
<dbReference type="GO" id="GO:0016020">
    <property type="term" value="C:membrane"/>
    <property type="evidence" value="ECO:0007669"/>
    <property type="project" value="InterPro"/>
</dbReference>
<dbReference type="SUPFAM" id="SSF63712">
    <property type="entry name" value="Nicotinic receptor ligand binding domain-like"/>
    <property type="match status" value="1"/>
</dbReference>
<proteinExistence type="predicted"/>
<dbReference type="Gene3D" id="3.40.33.10">
    <property type="entry name" value="CAP"/>
    <property type="match status" value="1"/>
</dbReference>
<dbReference type="InterPro" id="IPR014044">
    <property type="entry name" value="CAP_dom"/>
</dbReference>
<feature type="transmembrane region" description="Helical" evidence="1">
    <location>
        <begin position="387"/>
        <end position="407"/>
    </location>
</feature>
<reference evidence="4 5" key="1">
    <citation type="journal article" date="2017" name="Gigascience">
        <title>Genome sequence of the small brown planthopper, Laodelphax striatellus.</title>
        <authorList>
            <person name="Zhu J."/>
            <person name="Jiang F."/>
            <person name="Wang X."/>
            <person name="Yang P."/>
            <person name="Bao Y."/>
            <person name="Zhao W."/>
            <person name="Wang W."/>
            <person name="Lu H."/>
            <person name="Wang Q."/>
            <person name="Cui N."/>
            <person name="Li J."/>
            <person name="Chen X."/>
            <person name="Luo L."/>
            <person name="Yu J."/>
            <person name="Kang L."/>
            <person name="Cui F."/>
        </authorList>
    </citation>
    <scope>NUCLEOTIDE SEQUENCE [LARGE SCALE GENOMIC DNA]</scope>
    <source>
        <strain evidence="4">Lst14</strain>
    </source>
</reference>
<dbReference type="InterPro" id="IPR036734">
    <property type="entry name" value="Neur_chan_lig-bd_sf"/>
</dbReference>
<dbReference type="Pfam" id="PF02931">
    <property type="entry name" value="Neur_chan_LBD"/>
    <property type="match status" value="1"/>
</dbReference>
<feature type="transmembrane region" description="Helical" evidence="1">
    <location>
        <begin position="240"/>
        <end position="259"/>
    </location>
</feature>